<dbReference type="EMBL" id="JAHKSW010000012">
    <property type="protein sequence ID" value="KAG7325909.1"/>
    <property type="molecule type" value="Genomic_DNA"/>
</dbReference>
<gene>
    <name evidence="1" type="ORF">KOW79_010834</name>
</gene>
<organism evidence="1 2">
    <name type="scientific">Hemibagrus wyckioides</name>
    <dbReference type="NCBI Taxonomy" id="337641"/>
    <lineage>
        <taxon>Eukaryota</taxon>
        <taxon>Metazoa</taxon>
        <taxon>Chordata</taxon>
        <taxon>Craniata</taxon>
        <taxon>Vertebrata</taxon>
        <taxon>Euteleostomi</taxon>
        <taxon>Actinopterygii</taxon>
        <taxon>Neopterygii</taxon>
        <taxon>Teleostei</taxon>
        <taxon>Ostariophysi</taxon>
        <taxon>Siluriformes</taxon>
        <taxon>Bagridae</taxon>
        <taxon>Hemibagrus</taxon>
    </lineage>
</organism>
<keyword evidence="2" id="KW-1185">Reference proteome</keyword>
<sequence length="145" mass="16352">MFYKTWEKLDPGALQFMLSDSSDTLKDPLKISKPNMVKLIAMDLPMKAARTGKIAEALRSIFNAYDLLEHFDINNRRTAALRALPVYLREDDSVFFKTWNTEEMEEPDIADSAVALLSMVNGDSRSTVQFDPAGMAIVLEANDKM</sequence>
<name>A0A9D3SNL1_9TELE</name>
<dbReference type="Gene3D" id="1.10.238.10">
    <property type="entry name" value="EF-hand"/>
    <property type="match status" value="1"/>
</dbReference>
<accession>A0A9D3SNL1</accession>
<reference evidence="1 2" key="1">
    <citation type="submission" date="2021-06" db="EMBL/GenBank/DDBJ databases">
        <title>Chromosome-level genome assembly of the red-tail catfish (Hemibagrus wyckioides).</title>
        <authorList>
            <person name="Shao F."/>
        </authorList>
    </citation>
    <scope>NUCLEOTIDE SEQUENCE [LARGE SCALE GENOMIC DNA]</scope>
    <source>
        <strain evidence="1">EC202008001</strain>
        <tissue evidence="1">Blood</tissue>
    </source>
</reference>
<evidence type="ECO:0000313" key="1">
    <source>
        <dbReference type="EMBL" id="KAG7325909.1"/>
    </source>
</evidence>
<comment type="caution">
    <text evidence="1">The sequence shown here is derived from an EMBL/GenBank/DDBJ whole genome shotgun (WGS) entry which is preliminary data.</text>
</comment>
<dbReference type="OrthoDB" id="8948707at2759"/>
<protein>
    <submittedName>
        <fullName evidence="1">Uncharacterized protein</fullName>
    </submittedName>
</protein>
<proteinExistence type="predicted"/>
<evidence type="ECO:0000313" key="2">
    <source>
        <dbReference type="Proteomes" id="UP000824219"/>
    </source>
</evidence>
<dbReference type="AlphaFoldDB" id="A0A9D3SNL1"/>
<dbReference type="Proteomes" id="UP000824219">
    <property type="component" value="Linkage Group LG12"/>
</dbReference>